<dbReference type="InterPro" id="IPR034646">
    <property type="entry name" value="ADCK3_dom"/>
</dbReference>
<keyword evidence="7" id="KW-1185">Reference proteome</keyword>
<comment type="caution">
    <text evidence="6">The sequence shown here is derived from an EMBL/GenBank/DDBJ whole genome shotgun (WGS) entry which is preliminary data.</text>
</comment>
<dbReference type="Proteomes" id="UP000238350">
    <property type="component" value="Unassembled WGS sequence"/>
</dbReference>
<dbReference type="Pfam" id="PF03109">
    <property type="entry name" value="ABC1"/>
    <property type="match status" value="1"/>
</dbReference>
<sequence>MFNRQRRVFGGARRFFSHKKDEMTSSHVPESQISRIYHYGSLVGSLGFGALGEGLRRATGSGGSGSMLLSEANLERMVRKLSQMRGAALKIGQLISFQDEKVIPPAIHQVLARLQSRANYMPKRQLEKVMQSSLGGDWRNMYKEFDEKPFAAASIGQVHRAVLKSGELVAVKVQYPGVANSIDSDLNTISLLLLGSRMLPEGMFLDKTIANARTELAWECDYTREGDGAKKFGEFLKDDEVFGVPKVYDEASTSQVLTMEFMPGVEVSKQKWSQEEANWIATNIMRLCLLEIAKFKCMQTDPNWANFLYSAPDKKLNLLDFGATRSYGDTFITNYIGCLRAAVKGDRQGVEDFSYKLGYLTGNESAAMKSAHVDSIMVLAEPFCAEGEYDFKQQTVSDRVRDNIGVMLRERLTPPPEETYGLHRKLSGVFLLCARMEAKVPCSRLFREIVGE</sequence>
<reference evidence="6 7" key="1">
    <citation type="submission" date="2017-04" db="EMBL/GenBank/DDBJ databases">
        <title>Genome sequencing of [Candida] sorbophila.</title>
        <authorList>
            <person name="Ahn J.O."/>
        </authorList>
    </citation>
    <scope>NUCLEOTIDE SEQUENCE [LARGE SCALE GENOMIC DNA]</scope>
    <source>
        <strain evidence="6 7">DS02</strain>
    </source>
</reference>
<keyword evidence="3" id="KW-0547">Nucleotide-binding</keyword>
<dbReference type="RefSeq" id="XP_024666027.1">
    <property type="nucleotide sequence ID" value="XM_024810259.1"/>
</dbReference>
<keyword evidence="2" id="KW-0808">Transferase</keyword>
<dbReference type="SUPFAM" id="SSF56112">
    <property type="entry name" value="Protein kinase-like (PK-like)"/>
    <property type="match status" value="1"/>
</dbReference>
<keyword evidence="4" id="KW-0067">ATP-binding</keyword>
<keyword evidence="6" id="KW-0418">Kinase</keyword>
<accession>A0A2T0FM69</accession>
<evidence type="ECO:0000256" key="3">
    <source>
        <dbReference type="ARBA" id="ARBA00022741"/>
    </source>
</evidence>
<dbReference type="CDD" id="cd13970">
    <property type="entry name" value="ABC1_ADCK3"/>
    <property type="match status" value="1"/>
</dbReference>
<dbReference type="EMBL" id="NDIQ01000022">
    <property type="protein sequence ID" value="PRT56082.1"/>
    <property type="molecule type" value="Genomic_DNA"/>
</dbReference>
<organism evidence="6 7">
    <name type="scientific">Wickerhamiella sorbophila</name>
    <dbReference type="NCBI Taxonomy" id="45607"/>
    <lineage>
        <taxon>Eukaryota</taxon>
        <taxon>Fungi</taxon>
        <taxon>Dikarya</taxon>
        <taxon>Ascomycota</taxon>
        <taxon>Saccharomycotina</taxon>
        <taxon>Dipodascomycetes</taxon>
        <taxon>Dipodascales</taxon>
        <taxon>Trichomonascaceae</taxon>
        <taxon>Wickerhamiella</taxon>
    </lineage>
</organism>
<evidence type="ECO:0000313" key="6">
    <source>
        <dbReference type="EMBL" id="PRT56082.1"/>
    </source>
</evidence>
<dbReference type="InterPro" id="IPR011009">
    <property type="entry name" value="Kinase-like_dom_sf"/>
</dbReference>
<feature type="domain" description="ABC1 atypical kinase-like" evidence="5">
    <location>
        <begin position="113"/>
        <end position="351"/>
    </location>
</feature>
<dbReference type="InterPro" id="IPR051409">
    <property type="entry name" value="Atypical_kinase_ADCK"/>
</dbReference>
<dbReference type="AlphaFoldDB" id="A0A2T0FM69"/>
<dbReference type="GO" id="GO:0016301">
    <property type="term" value="F:kinase activity"/>
    <property type="evidence" value="ECO:0007669"/>
    <property type="project" value="UniProtKB-KW"/>
</dbReference>
<dbReference type="GO" id="GO:0005524">
    <property type="term" value="F:ATP binding"/>
    <property type="evidence" value="ECO:0007669"/>
    <property type="project" value="UniProtKB-KW"/>
</dbReference>
<dbReference type="GO" id="GO:0006744">
    <property type="term" value="P:ubiquinone biosynthetic process"/>
    <property type="evidence" value="ECO:0007669"/>
    <property type="project" value="TreeGrafter"/>
</dbReference>
<dbReference type="PANTHER" id="PTHR43851:SF3">
    <property type="entry name" value="COENZYME Q8"/>
    <property type="match status" value="1"/>
</dbReference>
<dbReference type="OrthoDB" id="201153at2759"/>
<dbReference type="STRING" id="45607.A0A2T0FM69"/>
<dbReference type="InterPro" id="IPR004147">
    <property type="entry name" value="ABC1_dom"/>
</dbReference>
<evidence type="ECO:0000313" key="7">
    <source>
        <dbReference type="Proteomes" id="UP000238350"/>
    </source>
</evidence>
<comment type="similarity">
    <text evidence="1">Belongs to the protein kinase superfamily. ADCK protein kinase family.</text>
</comment>
<proteinExistence type="inferred from homology"/>
<evidence type="ECO:0000259" key="5">
    <source>
        <dbReference type="Pfam" id="PF03109"/>
    </source>
</evidence>
<dbReference type="GeneID" id="36517450"/>
<evidence type="ECO:0000256" key="4">
    <source>
        <dbReference type="ARBA" id="ARBA00022840"/>
    </source>
</evidence>
<gene>
    <name evidence="6" type="ORF">B9G98_03702</name>
</gene>
<protein>
    <submittedName>
        <fullName evidence="6">Atypical kinase COQ8, mitochondrial</fullName>
    </submittedName>
</protein>
<evidence type="ECO:0000256" key="2">
    <source>
        <dbReference type="ARBA" id="ARBA00022679"/>
    </source>
</evidence>
<dbReference type="PANTHER" id="PTHR43851">
    <property type="match status" value="1"/>
</dbReference>
<name>A0A2T0FM69_9ASCO</name>
<evidence type="ECO:0000256" key="1">
    <source>
        <dbReference type="ARBA" id="ARBA00009670"/>
    </source>
</evidence>